<protein>
    <submittedName>
        <fullName evidence="3">K1549 protein</fullName>
    </submittedName>
</protein>
<accession>A0A852IQ49</accession>
<gene>
    <name evidence="3" type="ORF">TRILEU_R00304</name>
</gene>
<sequence length="1880" mass="204346">KSMERQNFSFFSMDSKVHQSISGSRTQMALAQSTSESQESNFLQTVLSSSTTPFDVTLFNQEEMARISEGRSIPLLDVSVTSNEAFLGDDEFISSFPKAQWTPPLKSFAVLTDHHSVNTAEPSREVLETVLLTPSLSILFSSYDISKTVQQKTSLGVVLEHSRTLTELNPFVPDSEMLTPSRDLLSYPPNTAIYLTSIPSETGLALRENTSTSLTAQPFGDASEGLPLHLKLLSDTSPVTPDATAQSANLYSHVYSDVSVRAAEALTLRTYSNPSIPWATPASAASAEPDLFSVSLPLASFALHSAAISTDSETVLNASLFTPEFSSTTPNLPAGSEIQSQSELVSKLMSPVPFTRSYSSCLYCDSVSFLPEAEFSPEHDVGSGDYVETLSIKASEVQGITPFTTIITDGYELEEPTPEIFDTSFPSRPVVSFSSRSAEMPDSSIFLLSTMDPVLNNRTSMTFSSSYHQLPGEVSPNTSVSQFSHPVLETVLMTPSTQMEFVDATTVLFDSTFILSEPVAPFSVSRTTSPELPELMPSESVVFLDKTSTSEELSLNISDFPSSLLSTPFLIEPSYLSLSSAVLNSYSAMQSDLSTLLPQTLLTGTLVLSEDVSNWVSSWDLATTVSSATDAEVSQFPLGQTTDFYLNASSVPGAHVPEIMPSSDFHSELSLLQESPSVLTVGSAVMFTSGVTGATSQLEPSLFTSHSVVPTLVLPTSGTQSVTSSILLNEADVISWFTTLPATPVLNVSSSVLSTAPASGEDIGATVNPTLLLTSHSESSTRRVFSPADPDNLTSRADTSSVLTFLPTASPSVTTSFAPTPFPLTSSPPTGHEVLAGSSVTAGTDASTAFTSVPATTATSATDSHDTTAAGGLGTFSSTPLMTSTPSEPVVVTSAMTTTRQPYVCDITVPDSYLVTAVLARRAVLQNVIESIREVLRVQFRRSVELEVYKISPKFAFLVTSGPFVYTAIAVINALMNSSLLRGEAPTILSLHPSFTVPDNRFHVQTVLQFVPRNVDVGFCNFSRRIEKGLAMAFREVSKHQEFYNFTVQILNITLSSPRAAFRQGPVSIVFAIRDRYGFLNGSEVSEQLRNLSVVEFSFYLSFPVQQIAEPFHYPKLNVSQLMKSSWVRTVLLGVVDQRIQEEVFQAEMERKLAHLLNEALVRGRIWRRASFAGSNVVQIVNVSRLVGVDNPVELIYFVEDQDGERLSALKCSDLMNRVDIQRAAIILGYRIEGTVAQPVEKLKDSTSESQNSNLWIIVGVAVPVAVVLLIVIILYWKLCRTDKLEFQPDTMSNIQQRQKLQAPSVKGFDFAKQHLGQHNKDDVLIIHEPAPLPGPLKDSTPSENGDVPSPKSKTSSKPSKTVRHRGRISPSDADSTASEQSSGRETGEETVRPTVANEGKLRRSVKKGPPQTGSGNEQHSSASIFEHVDRMSRSSDASRRVPSKIQLIAMQPMAAPPVQNSVLSDRVAETNKINKEIQTALRHKSEIEHHRNKIRLRAKRKGHYEFPVVDDVVVVDSKEQHRIYRKAQMQIDKILDPGGSVPTVFIEPRKSSRAKRSPKQRRRHQINGSPIDAEKDRLITTDSDGTYKRPPGVNNSAYISDPDLPPDHQTSSSTDLGKFPSVPSHPVSQYVPPQPSIEEARQTMHSLLDDAFALVAPSSQAANSTAVTSPGVSAGQPRYVEFGMTPPTAPGLLPRQNFGPGFLQTAELMHPDQQPPEVSYSSRGIYSEEMPSVARPRPVGSTAGSQIQHLTQVGIASRIGGQQVEIPSGRAGHGQPGGPGWPQYRGEDEYARRDATHMHGHQEYSSSPVFQMQRTSARQPSAPPAQLPHNSLQGQGLCYTTSSTEDLQPGHSSASLIKAIREELLRLSQKQTTVQNFHS</sequence>
<feature type="region of interest" description="Disordered" evidence="1">
    <location>
        <begin position="1328"/>
        <end position="1440"/>
    </location>
</feature>
<feature type="compositionally biased region" description="Low complexity" evidence="1">
    <location>
        <begin position="1349"/>
        <end position="1360"/>
    </location>
</feature>
<evidence type="ECO:0000256" key="2">
    <source>
        <dbReference type="SAM" id="Phobius"/>
    </source>
</evidence>
<dbReference type="PANTHER" id="PTHR21590:SF4">
    <property type="entry name" value="UPF0606 PROTEIN KIAA1549"/>
    <property type="match status" value="1"/>
</dbReference>
<feature type="non-terminal residue" evidence="3">
    <location>
        <position position="1880"/>
    </location>
</feature>
<dbReference type="EMBL" id="WAAF01000837">
    <property type="protein sequence ID" value="NXX38319.1"/>
    <property type="molecule type" value="Genomic_DNA"/>
</dbReference>
<feature type="region of interest" description="Disordered" evidence="1">
    <location>
        <begin position="1538"/>
        <end position="1634"/>
    </location>
</feature>
<evidence type="ECO:0000313" key="3">
    <source>
        <dbReference type="EMBL" id="NXX38319.1"/>
    </source>
</evidence>
<evidence type="ECO:0000256" key="1">
    <source>
        <dbReference type="SAM" id="MobiDB-lite"/>
    </source>
</evidence>
<keyword evidence="4" id="KW-1185">Reference proteome</keyword>
<comment type="caution">
    <text evidence="3">The sequence shown here is derived from an EMBL/GenBank/DDBJ whole genome shotgun (WGS) entry which is preliminary data.</text>
</comment>
<feature type="compositionally biased region" description="Basic residues" evidence="1">
    <location>
        <begin position="1552"/>
        <end position="1566"/>
    </location>
</feature>
<feature type="non-terminal residue" evidence="3">
    <location>
        <position position="1"/>
    </location>
</feature>
<keyword evidence="2" id="KW-1133">Transmembrane helix</keyword>
<proteinExistence type="predicted"/>
<keyword evidence="2" id="KW-0472">Membrane</keyword>
<dbReference type="OrthoDB" id="10064192at2759"/>
<reference evidence="3" key="1">
    <citation type="submission" date="2020-02" db="EMBL/GenBank/DDBJ databases">
        <title>Bird 10,000 Genomes (B10K) Project - Family phase.</title>
        <authorList>
            <person name="Zhang G."/>
        </authorList>
    </citation>
    <scope>NUCLEOTIDE SEQUENCE</scope>
    <source>
        <strain evidence="3">B10K-DU-002-37</strain>
        <tissue evidence="3">Muscle</tissue>
    </source>
</reference>
<feature type="compositionally biased region" description="Polar residues" evidence="1">
    <location>
        <begin position="1373"/>
        <end position="1385"/>
    </location>
</feature>
<feature type="compositionally biased region" description="Polar residues" evidence="1">
    <location>
        <begin position="1412"/>
        <end position="1424"/>
    </location>
</feature>
<evidence type="ECO:0000313" key="4">
    <source>
        <dbReference type="Proteomes" id="UP000627253"/>
    </source>
</evidence>
<dbReference type="Pfam" id="PF12877">
    <property type="entry name" value="KIAA1549"/>
    <property type="match status" value="1"/>
</dbReference>
<dbReference type="Proteomes" id="UP000627253">
    <property type="component" value="Unassembled WGS sequence"/>
</dbReference>
<keyword evidence="2" id="KW-0812">Transmembrane</keyword>
<dbReference type="PANTHER" id="PTHR21590">
    <property type="entry name" value="SEA DOMAIN-CONTAINING PROTEIN"/>
    <property type="match status" value="1"/>
</dbReference>
<dbReference type="InterPro" id="IPR024606">
    <property type="entry name" value="KIAA1549"/>
</dbReference>
<feature type="transmembrane region" description="Helical" evidence="2">
    <location>
        <begin position="1255"/>
        <end position="1277"/>
    </location>
</feature>
<feature type="transmembrane region" description="Helical" evidence="2">
    <location>
        <begin position="955"/>
        <end position="976"/>
    </location>
</feature>
<feature type="compositionally biased region" description="Basic and acidic residues" evidence="1">
    <location>
        <begin position="1427"/>
        <end position="1440"/>
    </location>
</feature>
<organism evidence="3 4">
    <name type="scientific">Tricholaema leucomelas</name>
    <name type="common">pied barbet</name>
    <dbReference type="NCBI Taxonomy" id="240729"/>
    <lineage>
        <taxon>Eukaryota</taxon>
        <taxon>Metazoa</taxon>
        <taxon>Chordata</taxon>
        <taxon>Craniata</taxon>
        <taxon>Vertebrata</taxon>
        <taxon>Euteleostomi</taxon>
        <taxon>Archelosauria</taxon>
        <taxon>Archosauria</taxon>
        <taxon>Dinosauria</taxon>
        <taxon>Saurischia</taxon>
        <taxon>Theropoda</taxon>
        <taxon>Coelurosauria</taxon>
        <taxon>Aves</taxon>
        <taxon>Neognathae</taxon>
        <taxon>Neoaves</taxon>
        <taxon>Telluraves</taxon>
        <taxon>Coraciimorphae</taxon>
        <taxon>Piciformes</taxon>
        <taxon>Lybiidae</taxon>
        <taxon>Tricholaema lacrymosa</taxon>
    </lineage>
</organism>
<name>A0A852IQ49_9PICI</name>